<comment type="caution">
    <text evidence="2">The sequence shown here is derived from an EMBL/GenBank/DDBJ whole genome shotgun (WGS) entry which is preliminary data.</text>
</comment>
<name>A0AA40ALU1_9PEZI</name>
<keyword evidence="1" id="KW-0732">Signal</keyword>
<feature type="chain" id="PRO_5041414005" description="Fungal N-terminal domain-containing protein" evidence="1">
    <location>
        <begin position="19"/>
        <end position="243"/>
    </location>
</feature>
<dbReference type="Proteomes" id="UP001172101">
    <property type="component" value="Unassembled WGS sequence"/>
</dbReference>
<evidence type="ECO:0000256" key="1">
    <source>
        <dbReference type="SAM" id="SignalP"/>
    </source>
</evidence>
<organism evidence="2 3">
    <name type="scientific">Lasiosphaeria miniovina</name>
    <dbReference type="NCBI Taxonomy" id="1954250"/>
    <lineage>
        <taxon>Eukaryota</taxon>
        <taxon>Fungi</taxon>
        <taxon>Dikarya</taxon>
        <taxon>Ascomycota</taxon>
        <taxon>Pezizomycotina</taxon>
        <taxon>Sordariomycetes</taxon>
        <taxon>Sordariomycetidae</taxon>
        <taxon>Sordariales</taxon>
        <taxon>Lasiosphaeriaceae</taxon>
        <taxon>Lasiosphaeria</taxon>
    </lineage>
</organism>
<keyword evidence="3" id="KW-1185">Reference proteome</keyword>
<dbReference type="GeneID" id="85328751"/>
<reference evidence="2" key="1">
    <citation type="submission" date="2023-06" db="EMBL/GenBank/DDBJ databases">
        <title>Genome-scale phylogeny and comparative genomics of the fungal order Sordariales.</title>
        <authorList>
            <consortium name="Lawrence Berkeley National Laboratory"/>
            <person name="Hensen N."/>
            <person name="Bonometti L."/>
            <person name="Westerberg I."/>
            <person name="Brannstrom I.O."/>
            <person name="Guillou S."/>
            <person name="Cros-Aarteil S."/>
            <person name="Calhoun S."/>
            <person name="Haridas S."/>
            <person name="Kuo A."/>
            <person name="Mondo S."/>
            <person name="Pangilinan J."/>
            <person name="Riley R."/>
            <person name="LaButti K."/>
            <person name="Andreopoulos B."/>
            <person name="Lipzen A."/>
            <person name="Chen C."/>
            <person name="Yanf M."/>
            <person name="Daum C."/>
            <person name="Ng V."/>
            <person name="Clum A."/>
            <person name="Steindorff A."/>
            <person name="Ohm R."/>
            <person name="Martin F."/>
            <person name="Silar P."/>
            <person name="Natvig D."/>
            <person name="Lalanne C."/>
            <person name="Gautier V."/>
            <person name="Ament-velasquez S.L."/>
            <person name="Kruys A."/>
            <person name="Hutchinson M.I."/>
            <person name="Powell A.J."/>
            <person name="Barry K."/>
            <person name="Miller A.N."/>
            <person name="Grigoriev I.V."/>
            <person name="Debuchy R."/>
            <person name="Gladieux P."/>
            <person name="Thoren M.H."/>
            <person name="Johannesson H."/>
        </authorList>
    </citation>
    <scope>NUCLEOTIDE SEQUENCE</scope>
    <source>
        <strain evidence="2">SMH2392-1A</strain>
    </source>
</reference>
<feature type="signal peptide" evidence="1">
    <location>
        <begin position="1"/>
        <end position="18"/>
    </location>
</feature>
<dbReference type="AlphaFoldDB" id="A0AA40ALU1"/>
<sequence>MAEFAVATVLAVLPLVLGALDQYAEMATKFKTVSHYSSELRELDLVMRTQNWIVRETAIQLLESISSAHLSRLKDVWDGFDLWNLALLQVNSSIDSIYQKLDKLHPPAGQVAPFARKVKLSLTKAELKKMIQSLRDSVSDFKTLSTSSKLYDIMRCSCVSHHRHLISTGLLDHAALQQNPQNVVFSLAVSSFHHSNPDPVKSIILEVESCLACDFGLGEDNFTDADLQGAFLVDVVVALERAE</sequence>
<proteinExistence type="predicted"/>
<accession>A0AA40ALU1</accession>
<evidence type="ECO:0008006" key="4">
    <source>
        <dbReference type="Google" id="ProtNLM"/>
    </source>
</evidence>
<dbReference type="EMBL" id="JAUIRO010000004">
    <property type="protein sequence ID" value="KAK0718155.1"/>
    <property type="molecule type" value="Genomic_DNA"/>
</dbReference>
<evidence type="ECO:0000313" key="3">
    <source>
        <dbReference type="Proteomes" id="UP001172101"/>
    </source>
</evidence>
<evidence type="ECO:0000313" key="2">
    <source>
        <dbReference type="EMBL" id="KAK0718155.1"/>
    </source>
</evidence>
<gene>
    <name evidence="2" type="ORF">B0T26DRAFT_752114</name>
</gene>
<protein>
    <recommendedName>
        <fullName evidence="4">Fungal N-terminal domain-containing protein</fullName>
    </recommendedName>
</protein>
<dbReference type="RefSeq" id="XP_060296948.1">
    <property type="nucleotide sequence ID" value="XM_060445481.1"/>
</dbReference>